<feature type="zinc finger region" description="dksA C4-type" evidence="4">
    <location>
        <begin position="88"/>
        <end position="112"/>
    </location>
</feature>
<dbReference type="GO" id="GO:0008270">
    <property type="term" value="F:zinc ion binding"/>
    <property type="evidence" value="ECO:0007669"/>
    <property type="project" value="UniProtKB-KW"/>
</dbReference>
<evidence type="ECO:0000256" key="2">
    <source>
        <dbReference type="ARBA" id="ARBA00022771"/>
    </source>
</evidence>
<organism evidence="7 8">
    <name type="scientific">Limibacillus halophilus</name>
    <dbReference type="NCBI Taxonomy" id="1579333"/>
    <lineage>
        <taxon>Bacteria</taxon>
        <taxon>Pseudomonadati</taxon>
        <taxon>Pseudomonadota</taxon>
        <taxon>Alphaproteobacteria</taxon>
        <taxon>Rhodospirillales</taxon>
        <taxon>Rhodovibrionaceae</taxon>
        <taxon>Limibacillus</taxon>
    </lineage>
</organism>
<proteinExistence type="predicted"/>
<keyword evidence="2" id="KW-0863">Zinc-finger</keyword>
<dbReference type="AlphaFoldDB" id="A0A839SU19"/>
<evidence type="ECO:0000259" key="6">
    <source>
        <dbReference type="Pfam" id="PF01258"/>
    </source>
</evidence>
<dbReference type="PANTHER" id="PTHR33823:SF4">
    <property type="entry name" value="GENERAL STRESS PROTEIN 16O"/>
    <property type="match status" value="1"/>
</dbReference>
<evidence type="ECO:0000256" key="5">
    <source>
        <dbReference type="SAM" id="Coils"/>
    </source>
</evidence>
<dbReference type="SUPFAM" id="SSF57716">
    <property type="entry name" value="Glucocorticoid receptor-like (DNA-binding domain)"/>
    <property type="match status" value="1"/>
</dbReference>
<reference evidence="7 8" key="1">
    <citation type="submission" date="2020-08" db="EMBL/GenBank/DDBJ databases">
        <title>Genomic Encyclopedia of Type Strains, Phase III (KMG-III): the genomes of soil and plant-associated and newly described type strains.</title>
        <authorList>
            <person name="Whitman W."/>
        </authorList>
    </citation>
    <scope>NUCLEOTIDE SEQUENCE [LARGE SCALE GENOMIC DNA]</scope>
    <source>
        <strain evidence="7 8">CECT 8803</strain>
    </source>
</reference>
<keyword evidence="3" id="KW-0862">Zinc</keyword>
<accession>A0A839SU19</accession>
<dbReference type="Proteomes" id="UP000581135">
    <property type="component" value="Unassembled WGS sequence"/>
</dbReference>
<comment type="caution">
    <text evidence="7">The sequence shown here is derived from an EMBL/GenBank/DDBJ whole genome shotgun (WGS) entry which is preliminary data.</text>
</comment>
<protein>
    <submittedName>
        <fullName evidence="7">DnaK suppressor protein</fullName>
    </submittedName>
</protein>
<feature type="domain" description="Zinc finger DksA/TraR C4-type" evidence="6">
    <location>
        <begin position="83"/>
        <end position="114"/>
    </location>
</feature>
<name>A0A839SU19_9PROT</name>
<keyword evidence="5" id="KW-0175">Coiled coil</keyword>
<keyword evidence="1" id="KW-0479">Metal-binding</keyword>
<dbReference type="Gene3D" id="1.20.120.910">
    <property type="entry name" value="DksA, coiled-coil domain"/>
    <property type="match status" value="1"/>
</dbReference>
<gene>
    <name evidence="7" type="ORF">FHR98_001185</name>
</gene>
<dbReference type="EMBL" id="JACHXA010000003">
    <property type="protein sequence ID" value="MBB3064906.1"/>
    <property type="molecule type" value="Genomic_DNA"/>
</dbReference>
<feature type="coiled-coil region" evidence="5">
    <location>
        <begin position="2"/>
        <end position="29"/>
    </location>
</feature>
<dbReference type="InterPro" id="IPR000962">
    <property type="entry name" value="Znf_DskA_TraR"/>
</dbReference>
<keyword evidence="8" id="KW-1185">Reference proteome</keyword>
<sequence length="122" mass="13766">MTESLGRQLEQLVARLRAQQEELRNLDVSSQESREPVELDQSRVGRLSRMDALQQQAMAQATANRRSIELRKIDAALDRIADGDYGYCLRCGEGIAPERLDLDPATPLCIDCASIRRDDNQH</sequence>
<dbReference type="RefSeq" id="WP_183415732.1">
    <property type="nucleotide sequence ID" value="NZ_JACHXA010000003.1"/>
</dbReference>
<dbReference type="Pfam" id="PF01258">
    <property type="entry name" value="zf-dskA_traR"/>
    <property type="match status" value="1"/>
</dbReference>
<dbReference type="PANTHER" id="PTHR33823">
    <property type="entry name" value="RNA POLYMERASE-BINDING TRANSCRIPTION FACTOR DKSA-RELATED"/>
    <property type="match status" value="1"/>
</dbReference>
<dbReference type="PROSITE" id="PS51128">
    <property type="entry name" value="ZF_DKSA_2"/>
    <property type="match status" value="1"/>
</dbReference>
<evidence type="ECO:0000256" key="1">
    <source>
        <dbReference type="ARBA" id="ARBA00022723"/>
    </source>
</evidence>
<evidence type="ECO:0000256" key="4">
    <source>
        <dbReference type="PROSITE-ProRule" id="PRU00510"/>
    </source>
</evidence>
<evidence type="ECO:0000256" key="3">
    <source>
        <dbReference type="ARBA" id="ARBA00022833"/>
    </source>
</evidence>
<evidence type="ECO:0000313" key="8">
    <source>
        <dbReference type="Proteomes" id="UP000581135"/>
    </source>
</evidence>
<evidence type="ECO:0000313" key="7">
    <source>
        <dbReference type="EMBL" id="MBB3064906.1"/>
    </source>
</evidence>